<dbReference type="InterPro" id="IPR006091">
    <property type="entry name" value="Acyl-CoA_Oxase/DH_mid-dom"/>
</dbReference>
<reference evidence="9 10" key="1">
    <citation type="submission" date="2017-05" db="EMBL/GenBank/DDBJ databases">
        <title>Complete and WGS of Bordetella genogroups.</title>
        <authorList>
            <person name="Spilker T."/>
            <person name="LiPuma J."/>
        </authorList>
    </citation>
    <scope>NUCLEOTIDE SEQUENCE [LARGE SCALE GENOMIC DNA]</scope>
    <source>
        <strain evidence="9 10">AU9919</strain>
    </source>
</reference>
<comment type="cofactor">
    <cofactor evidence="1">
        <name>FAD</name>
        <dbReference type="ChEBI" id="CHEBI:57692"/>
    </cofactor>
</comment>
<dbReference type="SUPFAM" id="SSF56645">
    <property type="entry name" value="Acyl-CoA dehydrogenase NM domain-like"/>
    <property type="match status" value="1"/>
</dbReference>
<comment type="caution">
    <text evidence="9">The sequence shown here is derived from an EMBL/GenBank/DDBJ whole genome shotgun (WGS) entry which is preliminary data.</text>
</comment>
<evidence type="ECO:0000256" key="1">
    <source>
        <dbReference type="ARBA" id="ARBA00001974"/>
    </source>
</evidence>
<evidence type="ECO:0000256" key="2">
    <source>
        <dbReference type="ARBA" id="ARBA00009347"/>
    </source>
</evidence>
<protein>
    <submittedName>
        <fullName evidence="9">Acyl-CoA dehydrogenase</fullName>
    </submittedName>
</protein>
<evidence type="ECO:0000256" key="4">
    <source>
        <dbReference type="ARBA" id="ARBA00022827"/>
    </source>
</evidence>
<dbReference type="AlphaFoldDB" id="A0A261TV18"/>
<dbReference type="InterPro" id="IPR013786">
    <property type="entry name" value="AcylCoA_DH/ox_N"/>
</dbReference>
<dbReference type="GO" id="GO:0050660">
    <property type="term" value="F:flavin adenine dinucleotide binding"/>
    <property type="evidence" value="ECO:0007669"/>
    <property type="project" value="InterPro"/>
</dbReference>
<comment type="similarity">
    <text evidence="2">Belongs to the acyl-CoA dehydrogenase family.</text>
</comment>
<evidence type="ECO:0000259" key="8">
    <source>
        <dbReference type="Pfam" id="PF02771"/>
    </source>
</evidence>
<keyword evidence="4" id="KW-0274">FAD</keyword>
<dbReference type="InterPro" id="IPR009075">
    <property type="entry name" value="AcylCo_DH/oxidase_C"/>
</dbReference>
<evidence type="ECO:0000259" key="7">
    <source>
        <dbReference type="Pfam" id="PF02770"/>
    </source>
</evidence>
<evidence type="ECO:0000313" key="10">
    <source>
        <dbReference type="Proteomes" id="UP000216885"/>
    </source>
</evidence>
<keyword evidence="3" id="KW-0285">Flavoprotein</keyword>
<dbReference type="InterPro" id="IPR037069">
    <property type="entry name" value="AcylCoA_DH/ox_N_sf"/>
</dbReference>
<evidence type="ECO:0000256" key="5">
    <source>
        <dbReference type="ARBA" id="ARBA00023002"/>
    </source>
</evidence>
<dbReference type="Gene3D" id="2.40.110.10">
    <property type="entry name" value="Butyryl-CoA Dehydrogenase, subunit A, domain 2"/>
    <property type="match status" value="1"/>
</dbReference>
<proteinExistence type="inferred from homology"/>
<keyword evidence="10" id="KW-1185">Reference proteome</keyword>
<feature type="domain" description="Acyl-CoA oxidase/dehydrogenase middle" evidence="7">
    <location>
        <begin position="133"/>
        <end position="227"/>
    </location>
</feature>
<dbReference type="SUPFAM" id="SSF47203">
    <property type="entry name" value="Acyl-CoA dehydrogenase C-terminal domain-like"/>
    <property type="match status" value="1"/>
</dbReference>
<dbReference type="Gene3D" id="1.20.140.10">
    <property type="entry name" value="Butyryl-CoA Dehydrogenase, subunit A, domain 3"/>
    <property type="match status" value="1"/>
</dbReference>
<organism evidence="9 10">
    <name type="scientific">Bordetella genomosp. 4</name>
    <dbReference type="NCBI Taxonomy" id="463044"/>
    <lineage>
        <taxon>Bacteria</taxon>
        <taxon>Pseudomonadati</taxon>
        <taxon>Pseudomonadota</taxon>
        <taxon>Betaproteobacteria</taxon>
        <taxon>Burkholderiales</taxon>
        <taxon>Alcaligenaceae</taxon>
        <taxon>Bordetella</taxon>
    </lineage>
</organism>
<dbReference type="Pfam" id="PF02771">
    <property type="entry name" value="Acyl-CoA_dh_N"/>
    <property type="match status" value="1"/>
</dbReference>
<keyword evidence="5" id="KW-0560">Oxidoreductase</keyword>
<dbReference type="InterPro" id="IPR036250">
    <property type="entry name" value="AcylCo_DH-like_C"/>
</dbReference>
<accession>A0A261TV18</accession>
<dbReference type="Pfam" id="PF02770">
    <property type="entry name" value="Acyl-CoA_dh_M"/>
    <property type="match status" value="1"/>
</dbReference>
<dbReference type="InterPro" id="IPR009100">
    <property type="entry name" value="AcylCoA_DH/oxidase_NM_dom_sf"/>
</dbReference>
<feature type="domain" description="Acyl-CoA dehydrogenase/oxidase C-terminal" evidence="6">
    <location>
        <begin position="239"/>
        <end position="393"/>
    </location>
</feature>
<name>A0A261TV18_9BORD</name>
<dbReference type="InterPro" id="IPR052161">
    <property type="entry name" value="Mycobact_Acyl-CoA_DH"/>
</dbReference>
<dbReference type="Pfam" id="PF00441">
    <property type="entry name" value="Acyl-CoA_dh_1"/>
    <property type="match status" value="1"/>
</dbReference>
<feature type="domain" description="Acyl-CoA dehydrogenase/oxidase N-terminal" evidence="8">
    <location>
        <begin position="51"/>
        <end position="127"/>
    </location>
</feature>
<dbReference type="Gene3D" id="1.10.540.10">
    <property type="entry name" value="Acyl-CoA dehydrogenase/oxidase, N-terminal domain"/>
    <property type="match status" value="1"/>
</dbReference>
<dbReference type="RefSeq" id="WP_094838711.1">
    <property type="nucleotide sequence ID" value="NZ_NEVQ01000020.1"/>
</dbReference>
<evidence type="ECO:0000256" key="3">
    <source>
        <dbReference type="ARBA" id="ARBA00022630"/>
    </source>
</evidence>
<dbReference type="PANTHER" id="PTHR43292">
    <property type="entry name" value="ACYL-COA DEHYDROGENASE"/>
    <property type="match status" value="1"/>
</dbReference>
<dbReference type="InterPro" id="IPR046373">
    <property type="entry name" value="Acyl-CoA_Oxase/DH_mid-dom_sf"/>
</dbReference>
<evidence type="ECO:0000313" key="9">
    <source>
        <dbReference type="EMBL" id="OZI52860.1"/>
    </source>
</evidence>
<gene>
    <name evidence="9" type="ORF">CAL20_19540</name>
</gene>
<dbReference type="EMBL" id="NEVQ01000020">
    <property type="protein sequence ID" value="OZI52860.1"/>
    <property type="molecule type" value="Genomic_DNA"/>
</dbReference>
<evidence type="ECO:0000259" key="6">
    <source>
        <dbReference type="Pfam" id="PF00441"/>
    </source>
</evidence>
<dbReference type="GO" id="GO:0016627">
    <property type="term" value="F:oxidoreductase activity, acting on the CH-CH group of donors"/>
    <property type="evidence" value="ECO:0007669"/>
    <property type="project" value="InterPro"/>
</dbReference>
<sequence length="401" mass="44350">MHFDQHVAVPDPSAGPDIYRRHAREWLGKNLPDFMRSDSLNWRAATLAESSEWEAAMYHAGLAGMTWPKAYGGHGLTLREHLAVNKEIGALPMPESVSSIGKELAGPIIMTVGTEAQKQSFLPAILAMREYWCQGFSEPDAGSDLARLRTKAVQEGDHWRINGQKIWTSGAAKAHYCLLLTRTGTVADKHRGLLMFAVPMNTPGIRVVPIKSIDGKESFAEVFFDDVVVPDSARLGSPDEGWSAAIRVLSIERATNRMYRPWRFECELRQLIAACKSDSRLSQVLNDGYVQRRVGDLVAEIDGLKGLVELTVERLSKGESIGARGSLTKLYWSECHQAFASFALSLVSQVGPQSSPLARRAQKAFTQAYLFSRAETIYAGTTEVQLDVIAQRVMNFPKDLA</sequence>
<dbReference type="GO" id="GO:0005886">
    <property type="term" value="C:plasma membrane"/>
    <property type="evidence" value="ECO:0007669"/>
    <property type="project" value="TreeGrafter"/>
</dbReference>
<dbReference type="PANTHER" id="PTHR43292:SF3">
    <property type="entry name" value="ACYL-COA DEHYDROGENASE FADE29"/>
    <property type="match status" value="1"/>
</dbReference>
<dbReference type="FunFam" id="2.40.110.10:FF:000011">
    <property type="entry name" value="Acyl-CoA dehydrogenase FadE34"/>
    <property type="match status" value="1"/>
</dbReference>
<dbReference type="Proteomes" id="UP000216885">
    <property type="component" value="Unassembled WGS sequence"/>
</dbReference>